<proteinExistence type="inferred from homology"/>
<dbReference type="InterPro" id="IPR002104">
    <property type="entry name" value="Integrase_catalytic"/>
</dbReference>
<dbReference type="NCBIfam" id="TIGR02249">
    <property type="entry name" value="integrase_gron"/>
    <property type="match status" value="1"/>
</dbReference>
<keyword evidence="9" id="KW-1185">Reference proteome</keyword>
<dbReference type="PROSITE" id="PS51898">
    <property type="entry name" value="TYR_RECOMBINASE"/>
    <property type="match status" value="1"/>
</dbReference>
<dbReference type="InterPro" id="IPR050090">
    <property type="entry name" value="Tyrosine_recombinase_XerCD"/>
</dbReference>
<evidence type="ECO:0000313" key="9">
    <source>
        <dbReference type="Proteomes" id="UP000613768"/>
    </source>
</evidence>
<evidence type="ECO:0000256" key="2">
    <source>
        <dbReference type="ARBA" id="ARBA00022908"/>
    </source>
</evidence>
<evidence type="ECO:0000313" key="8">
    <source>
        <dbReference type="EMBL" id="MBD8528020.1"/>
    </source>
</evidence>
<evidence type="ECO:0000256" key="3">
    <source>
        <dbReference type="ARBA" id="ARBA00023125"/>
    </source>
</evidence>
<dbReference type="AlphaFoldDB" id="A0AAW3ZR53"/>
<name>A0AAW3ZR53_9GAMM</name>
<comment type="similarity">
    <text evidence="1">Belongs to the 'phage' integrase family.</text>
</comment>
<accession>A0AAW3ZR53</accession>
<feature type="domain" description="Tyr recombinase" evidence="6">
    <location>
        <begin position="122"/>
        <end position="338"/>
    </location>
</feature>
<dbReference type="CDD" id="cd01193">
    <property type="entry name" value="INT_IntI_C"/>
    <property type="match status" value="1"/>
</dbReference>
<dbReference type="InterPro" id="IPR010998">
    <property type="entry name" value="Integrase_recombinase_N"/>
</dbReference>
<dbReference type="Proteomes" id="UP000613768">
    <property type="component" value="Unassembled WGS sequence"/>
</dbReference>
<gene>
    <name evidence="8" type="ORF">IFO71_19910</name>
</gene>
<dbReference type="InterPro" id="IPR013762">
    <property type="entry name" value="Integrase-like_cat_sf"/>
</dbReference>
<comment type="caution">
    <text evidence="8">The sequence shown here is derived from an EMBL/GenBank/DDBJ whole genome shotgun (WGS) entry which is preliminary data.</text>
</comment>
<dbReference type="PROSITE" id="PS51900">
    <property type="entry name" value="CB"/>
    <property type="match status" value="1"/>
</dbReference>
<evidence type="ECO:0000256" key="1">
    <source>
        <dbReference type="ARBA" id="ARBA00008857"/>
    </source>
</evidence>
<dbReference type="InterPro" id="IPR004107">
    <property type="entry name" value="Integrase_SAM-like_N"/>
</dbReference>
<dbReference type="Gene3D" id="1.10.150.130">
    <property type="match status" value="1"/>
</dbReference>
<dbReference type="Pfam" id="PF13495">
    <property type="entry name" value="Phage_int_SAM_4"/>
    <property type="match status" value="1"/>
</dbReference>
<dbReference type="InterPro" id="IPR044068">
    <property type="entry name" value="CB"/>
</dbReference>
<dbReference type="PANTHER" id="PTHR30349:SF64">
    <property type="entry name" value="PROPHAGE INTEGRASE INTD-RELATED"/>
    <property type="match status" value="1"/>
</dbReference>
<organism evidence="8 9">
    <name type="scientific">Pseudomarimonas arenosa</name>
    <dbReference type="NCBI Taxonomy" id="2774145"/>
    <lineage>
        <taxon>Bacteria</taxon>
        <taxon>Pseudomonadati</taxon>
        <taxon>Pseudomonadota</taxon>
        <taxon>Gammaproteobacteria</taxon>
        <taxon>Lysobacterales</taxon>
        <taxon>Lysobacteraceae</taxon>
        <taxon>Pseudomarimonas</taxon>
    </lineage>
</organism>
<dbReference type="EMBL" id="JACYTR010000077">
    <property type="protein sequence ID" value="MBD8528020.1"/>
    <property type="molecule type" value="Genomic_DNA"/>
</dbReference>
<evidence type="ECO:0000256" key="4">
    <source>
        <dbReference type="ARBA" id="ARBA00023172"/>
    </source>
</evidence>
<evidence type="ECO:0000256" key="5">
    <source>
        <dbReference type="PROSITE-ProRule" id="PRU01248"/>
    </source>
</evidence>
<evidence type="ECO:0000259" key="6">
    <source>
        <dbReference type="PROSITE" id="PS51898"/>
    </source>
</evidence>
<keyword evidence="3 5" id="KW-0238">DNA-binding</keyword>
<dbReference type="GO" id="GO:0006310">
    <property type="term" value="P:DNA recombination"/>
    <property type="evidence" value="ECO:0007669"/>
    <property type="project" value="UniProtKB-KW"/>
</dbReference>
<dbReference type="InterPro" id="IPR011010">
    <property type="entry name" value="DNA_brk_join_enz"/>
</dbReference>
<feature type="domain" description="Core-binding (CB)" evidence="7">
    <location>
        <begin position="25"/>
        <end position="104"/>
    </location>
</feature>
<dbReference type="GO" id="GO:0003677">
    <property type="term" value="F:DNA binding"/>
    <property type="evidence" value="ECO:0007669"/>
    <property type="project" value="UniProtKB-UniRule"/>
</dbReference>
<dbReference type="Pfam" id="PF00589">
    <property type="entry name" value="Phage_integrase"/>
    <property type="match status" value="1"/>
</dbReference>
<sequence length="406" mass="44262">MGADEGVGLGTRIPGPDGGGFERFDVLDVARERIRRLGLAKRTEHVYLGWIVRFLRAFPGRRPEALGQLEVESFLTVLASEGQVAAATQNQALAALLFFFREVLQRHLPWMDDIKRAKRPAKLPVVLSRDEVAAVLGRMSGTPALVAGLLYGSGLRLMEALRLRLQDIDLVRCELIVRAGKGGKDRRSMLPMSLIGGLDAQRRLALALHQQDLAAGFGRVWLPDALDRKYRGAAAEAGWQYLFPAPKRSLDPRSGKAMRHHLSETVVQRAVKRAVAEAGIIKPATCHTLRHSFATHLLESGYDIRTVQELLGHSDVSTTQIYTHVLGRGANAVRSPLDVRADQLLPLPGSAIKLGESHVMAAGLYHAYLVGPIEGLAPGQEDRIVGDALIGEFEVVDFDKQGAVSA</sequence>
<keyword evidence="2" id="KW-0229">DNA integration</keyword>
<dbReference type="InterPro" id="IPR011946">
    <property type="entry name" value="Integrase_integron-type"/>
</dbReference>
<reference evidence="8 9" key="1">
    <citation type="submission" date="2020-09" db="EMBL/GenBank/DDBJ databases">
        <title>Pseudoxanthomonas sp. CAU 1598 isolated from sand of Yaerae Beach.</title>
        <authorList>
            <person name="Kim W."/>
        </authorList>
    </citation>
    <scope>NUCLEOTIDE SEQUENCE [LARGE SCALE GENOMIC DNA]</scope>
    <source>
        <strain evidence="8 9">CAU 1598</strain>
    </source>
</reference>
<dbReference type="PANTHER" id="PTHR30349">
    <property type="entry name" value="PHAGE INTEGRASE-RELATED"/>
    <property type="match status" value="1"/>
</dbReference>
<dbReference type="Gene3D" id="1.10.443.10">
    <property type="entry name" value="Intergrase catalytic core"/>
    <property type="match status" value="1"/>
</dbReference>
<dbReference type="SUPFAM" id="SSF56349">
    <property type="entry name" value="DNA breaking-rejoining enzymes"/>
    <property type="match status" value="1"/>
</dbReference>
<keyword evidence="4" id="KW-0233">DNA recombination</keyword>
<dbReference type="GO" id="GO:0015074">
    <property type="term" value="P:DNA integration"/>
    <property type="evidence" value="ECO:0007669"/>
    <property type="project" value="UniProtKB-KW"/>
</dbReference>
<evidence type="ECO:0000259" key="7">
    <source>
        <dbReference type="PROSITE" id="PS51900"/>
    </source>
</evidence>
<protein>
    <submittedName>
        <fullName evidence="8">Integron integrase</fullName>
    </submittedName>
</protein>